<evidence type="ECO:0000256" key="1">
    <source>
        <dbReference type="SAM" id="MobiDB-lite"/>
    </source>
</evidence>
<keyword evidence="3" id="KW-1185">Reference proteome</keyword>
<gene>
    <name evidence="2" type="ORF">SEMRO_321_G116710.1</name>
</gene>
<feature type="compositionally biased region" description="Low complexity" evidence="1">
    <location>
        <begin position="54"/>
        <end position="65"/>
    </location>
</feature>
<sequence>MKLDKASYNSKNQGNMITTIYTARAFLQISGLLEQPTNSQEKEAPPQSNRQEVSPQSQGSQGSQPINQTPHLNKQPTTDQPTNRQTVELVIDLRLRWRRIGWMQQRLTRLDHLSGRVSWKITQLRKGLTIVGCGCLGTHLKVLVLEEGADRLLDLTRRG</sequence>
<reference evidence="2" key="1">
    <citation type="submission" date="2020-06" db="EMBL/GenBank/DDBJ databases">
        <authorList>
            <consortium name="Plant Systems Biology data submission"/>
        </authorList>
    </citation>
    <scope>NUCLEOTIDE SEQUENCE</scope>
    <source>
        <strain evidence="2">D6</strain>
    </source>
</reference>
<protein>
    <submittedName>
        <fullName evidence="2">Uncharacterized protein</fullName>
    </submittedName>
</protein>
<evidence type="ECO:0000313" key="3">
    <source>
        <dbReference type="Proteomes" id="UP001153069"/>
    </source>
</evidence>
<feature type="compositionally biased region" description="Polar residues" evidence="1">
    <location>
        <begin position="66"/>
        <end position="83"/>
    </location>
</feature>
<dbReference type="AlphaFoldDB" id="A0A9N8DSC2"/>
<organism evidence="2 3">
    <name type="scientific">Seminavis robusta</name>
    <dbReference type="NCBI Taxonomy" id="568900"/>
    <lineage>
        <taxon>Eukaryota</taxon>
        <taxon>Sar</taxon>
        <taxon>Stramenopiles</taxon>
        <taxon>Ochrophyta</taxon>
        <taxon>Bacillariophyta</taxon>
        <taxon>Bacillariophyceae</taxon>
        <taxon>Bacillariophycidae</taxon>
        <taxon>Naviculales</taxon>
        <taxon>Naviculaceae</taxon>
        <taxon>Seminavis</taxon>
    </lineage>
</organism>
<proteinExistence type="predicted"/>
<accession>A0A9N8DSC2</accession>
<name>A0A9N8DSC2_9STRA</name>
<dbReference type="Proteomes" id="UP001153069">
    <property type="component" value="Unassembled WGS sequence"/>
</dbReference>
<dbReference type="EMBL" id="CAICTM010000320">
    <property type="protein sequence ID" value="CAB9507802.1"/>
    <property type="molecule type" value="Genomic_DNA"/>
</dbReference>
<comment type="caution">
    <text evidence="2">The sequence shown here is derived from an EMBL/GenBank/DDBJ whole genome shotgun (WGS) entry which is preliminary data.</text>
</comment>
<evidence type="ECO:0000313" key="2">
    <source>
        <dbReference type="EMBL" id="CAB9507802.1"/>
    </source>
</evidence>
<feature type="region of interest" description="Disordered" evidence="1">
    <location>
        <begin position="35"/>
        <end position="83"/>
    </location>
</feature>